<accession>A0A9P6B3S0</accession>
<keyword evidence="2" id="KW-1185">Reference proteome</keyword>
<evidence type="ECO:0000313" key="2">
    <source>
        <dbReference type="Proteomes" id="UP000886523"/>
    </source>
</evidence>
<reference evidence="1" key="1">
    <citation type="journal article" date="2020" name="Nat. Commun.">
        <title>Large-scale genome sequencing of mycorrhizal fungi provides insights into the early evolution of symbiotic traits.</title>
        <authorList>
            <person name="Miyauchi S."/>
            <person name="Kiss E."/>
            <person name="Kuo A."/>
            <person name="Drula E."/>
            <person name="Kohler A."/>
            <person name="Sanchez-Garcia M."/>
            <person name="Morin E."/>
            <person name="Andreopoulos B."/>
            <person name="Barry K.W."/>
            <person name="Bonito G."/>
            <person name="Buee M."/>
            <person name="Carver A."/>
            <person name="Chen C."/>
            <person name="Cichocki N."/>
            <person name="Clum A."/>
            <person name="Culley D."/>
            <person name="Crous P.W."/>
            <person name="Fauchery L."/>
            <person name="Girlanda M."/>
            <person name="Hayes R.D."/>
            <person name="Keri Z."/>
            <person name="LaButti K."/>
            <person name="Lipzen A."/>
            <person name="Lombard V."/>
            <person name="Magnuson J."/>
            <person name="Maillard F."/>
            <person name="Murat C."/>
            <person name="Nolan M."/>
            <person name="Ohm R.A."/>
            <person name="Pangilinan J."/>
            <person name="Pereira M.F."/>
            <person name="Perotto S."/>
            <person name="Peter M."/>
            <person name="Pfister S."/>
            <person name="Riley R."/>
            <person name="Sitrit Y."/>
            <person name="Stielow J.B."/>
            <person name="Szollosi G."/>
            <person name="Zifcakova L."/>
            <person name="Stursova M."/>
            <person name="Spatafora J.W."/>
            <person name="Tedersoo L."/>
            <person name="Vaario L.M."/>
            <person name="Yamada A."/>
            <person name="Yan M."/>
            <person name="Wang P."/>
            <person name="Xu J."/>
            <person name="Bruns T."/>
            <person name="Baldrian P."/>
            <person name="Vilgalys R."/>
            <person name="Dunand C."/>
            <person name="Henrissat B."/>
            <person name="Grigoriev I.V."/>
            <person name="Hibbett D."/>
            <person name="Nagy L.G."/>
            <person name="Martin F.M."/>
        </authorList>
    </citation>
    <scope>NUCLEOTIDE SEQUENCE</scope>
    <source>
        <strain evidence="1">UP504</strain>
    </source>
</reference>
<dbReference type="InterPro" id="IPR011989">
    <property type="entry name" value="ARM-like"/>
</dbReference>
<dbReference type="Gene3D" id="1.25.10.10">
    <property type="entry name" value="Leucine-rich Repeat Variant"/>
    <property type="match status" value="1"/>
</dbReference>
<dbReference type="PANTHER" id="PTHR12455">
    <property type="entry name" value="NUCLEOLAR COMPLEX PROTEIN 4"/>
    <property type="match status" value="1"/>
</dbReference>
<dbReference type="PANTHER" id="PTHR12455:SF0">
    <property type="entry name" value="NUCLEOLAR COMPLEX PROTEIN 4 HOMOLOG"/>
    <property type="match status" value="1"/>
</dbReference>
<organism evidence="1 2">
    <name type="scientific">Hydnum rufescens UP504</name>
    <dbReference type="NCBI Taxonomy" id="1448309"/>
    <lineage>
        <taxon>Eukaryota</taxon>
        <taxon>Fungi</taxon>
        <taxon>Dikarya</taxon>
        <taxon>Basidiomycota</taxon>
        <taxon>Agaricomycotina</taxon>
        <taxon>Agaricomycetes</taxon>
        <taxon>Cantharellales</taxon>
        <taxon>Hydnaceae</taxon>
        <taxon>Hydnum</taxon>
    </lineage>
</organism>
<dbReference type="EMBL" id="MU128933">
    <property type="protein sequence ID" value="KAF9517189.1"/>
    <property type="molecule type" value="Genomic_DNA"/>
</dbReference>
<dbReference type="InterPro" id="IPR027193">
    <property type="entry name" value="Noc4"/>
</dbReference>
<dbReference type="GO" id="GO:0030692">
    <property type="term" value="C:Noc4p-Nop14p complex"/>
    <property type="evidence" value="ECO:0007669"/>
    <property type="project" value="TreeGrafter"/>
</dbReference>
<dbReference type="InterPro" id="IPR016024">
    <property type="entry name" value="ARM-type_fold"/>
</dbReference>
<protein>
    <submittedName>
        <fullName evidence="1">Uncharacterized protein</fullName>
    </submittedName>
</protein>
<dbReference type="OrthoDB" id="10263185at2759"/>
<comment type="caution">
    <text evidence="1">The sequence shown here is derived from an EMBL/GenBank/DDBJ whole genome shotgun (WGS) entry which is preliminary data.</text>
</comment>
<dbReference type="Proteomes" id="UP000886523">
    <property type="component" value="Unassembled WGS sequence"/>
</dbReference>
<dbReference type="AlphaFoldDB" id="A0A9P6B3S0"/>
<sequence length="290" mass="32572">MAVYGKSRPKNMRESTDDAVSRVARIEQEVTVALNDSTSLNPLVDLIFRLSSTSDPLVAHKAIYALYRIFVLVISSGRLKGGKDQPDEVKAVRSWLSARFEEYIDLLCGYLKDDQEPLRTAALQVLMSLVKHLSVSKMGTRHMHELCLRKWVRALLICPASKRAASSPDFGQGEGRVETDVRDSVGHHWLGAYDDIRLSFLRESTSLLRSDQSTASHPSVPQNLLSFLELISTMPPPPAMEQSGWTRKHPPKLNTILFALKSPPAGCLFFLCFQRPLRYLLVHLPYCIVV</sequence>
<name>A0A9P6B3S0_9AGAM</name>
<dbReference type="GO" id="GO:0042254">
    <property type="term" value="P:ribosome biogenesis"/>
    <property type="evidence" value="ECO:0007669"/>
    <property type="project" value="InterPro"/>
</dbReference>
<gene>
    <name evidence="1" type="ORF">BS47DRAFT_543261</name>
</gene>
<evidence type="ECO:0000313" key="1">
    <source>
        <dbReference type="EMBL" id="KAF9517189.1"/>
    </source>
</evidence>
<dbReference type="SUPFAM" id="SSF48371">
    <property type="entry name" value="ARM repeat"/>
    <property type="match status" value="1"/>
</dbReference>
<proteinExistence type="predicted"/>
<dbReference type="GO" id="GO:0032040">
    <property type="term" value="C:small-subunit processome"/>
    <property type="evidence" value="ECO:0007669"/>
    <property type="project" value="TreeGrafter"/>
</dbReference>